<feature type="domain" description="Pyridoxamine 5'-phosphate oxidase N-terminal" evidence="1">
    <location>
        <begin position="37"/>
        <end position="132"/>
    </location>
</feature>
<name>A0A7W6HDH0_9HYPH</name>
<sequence length="220" mass="24797">MSVVNFYTEDQRELQDQFGTRRLADALDSAIIRQRVDDDHRAFIEASDFFFLSTLSADGWPTVSYKGGGRGFVRVLDETTLAFPSFDGNGMYLSMGNIRSTARIGMLFIDFQQPHRLRVQATATITTDDPLMMAYPGAELIVRARVEHVFVNCPRYIHPHERAGTSRYVPDASGEAPVPGWKKIDFLQNSLRQDDQERVAAEGEIISQDEYGANLRSGRI</sequence>
<proteinExistence type="predicted"/>
<dbReference type="SUPFAM" id="SSF50475">
    <property type="entry name" value="FMN-binding split barrel"/>
    <property type="match status" value="1"/>
</dbReference>
<accession>A0A7W6HDH0</accession>
<evidence type="ECO:0000259" key="1">
    <source>
        <dbReference type="Pfam" id="PF01243"/>
    </source>
</evidence>
<protein>
    <recommendedName>
        <fullName evidence="1">Pyridoxamine 5'-phosphate oxidase N-terminal domain-containing protein</fullName>
    </recommendedName>
</protein>
<evidence type="ECO:0000313" key="2">
    <source>
        <dbReference type="EMBL" id="MBB4003209.1"/>
    </source>
</evidence>
<dbReference type="InterPro" id="IPR011576">
    <property type="entry name" value="Pyridox_Oxase_N"/>
</dbReference>
<dbReference type="PANTHER" id="PTHR42815:SF2">
    <property type="entry name" value="FAD-BINDING, PUTATIVE (AFU_ORTHOLOGUE AFUA_6G07600)-RELATED"/>
    <property type="match status" value="1"/>
</dbReference>
<comment type="caution">
    <text evidence="2">The sequence shown here is derived from an EMBL/GenBank/DDBJ whole genome shotgun (WGS) entry which is preliminary data.</text>
</comment>
<dbReference type="PANTHER" id="PTHR42815">
    <property type="entry name" value="FAD-BINDING, PUTATIVE (AFU_ORTHOLOGUE AFUA_6G07600)-RELATED"/>
    <property type="match status" value="1"/>
</dbReference>
<dbReference type="EMBL" id="JACIEM010000003">
    <property type="protein sequence ID" value="MBB4003209.1"/>
    <property type="molecule type" value="Genomic_DNA"/>
</dbReference>
<keyword evidence="3" id="KW-1185">Reference proteome</keyword>
<dbReference type="InterPro" id="IPR012349">
    <property type="entry name" value="Split_barrel_FMN-bd"/>
</dbReference>
<dbReference type="Proteomes" id="UP000588647">
    <property type="component" value="Unassembled WGS sequence"/>
</dbReference>
<gene>
    <name evidence="2" type="ORF">GGR03_002290</name>
</gene>
<dbReference type="Gene3D" id="2.30.110.10">
    <property type="entry name" value="Electron Transport, Fmn-binding Protein, Chain A"/>
    <property type="match status" value="1"/>
</dbReference>
<dbReference type="RefSeq" id="WP_252920220.1">
    <property type="nucleotide sequence ID" value="NZ_JAAAMM010000003.1"/>
</dbReference>
<dbReference type="AlphaFoldDB" id="A0A7W6HDH0"/>
<dbReference type="Pfam" id="PF01243">
    <property type="entry name" value="PNPOx_N"/>
    <property type="match status" value="1"/>
</dbReference>
<reference evidence="2 3" key="1">
    <citation type="submission" date="2020-08" db="EMBL/GenBank/DDBJ databases">
        <title>Genomic Encyclopedia of Type Strains, Phase IV (KMG-IV): sequencing the most valuable type-strain genomes for metagenomic binning, comparative biology and taxonomic classification.</title>
        <authorList>
            <person name="Goeker M."/>
        </authorList>
    </citation>
    <scope>NUCLEOTIDE SEQUENCE [LARGE SCALE GENOMIC DNA]</scope>
    <source>
        <strain evidence="2 3">DSM 103570</strain>
    </source>
</reference>
<organism evidence="2 3">
    <name type="scientific">Aurantimonas endophytica</name>
    <dbReference type="NCBI Taxonomy" id="1522175"/>
    <lineage>
        <taxon>Bacteria</taxon>
        <taxon>Pseudomonadati</taxon>
        <taxon>Pseudomonadota</taxon>
        <taxon>Alphaproteobacteria</taxon>
        <taxon>Hyphomicrobiales</taxon>
        <taxon>Aurantimonadaceae</taxon>
        <taxon>Aurantimonas</taxon>
    </lineage>
</organism>
<evidence type="ECO:0000313" key="3">
    <source>
        <dbReference type="Proteomes" id="UP000588647"/>
    </source>
</evidence>